<keyword evidence="6" id="KW-1185">Reference proteome</keyword>
<evidence type="ECO:0000256" key="3">
    <source>
        <dbReference type="ARBA" id="ARBA00022840"/>
    </source>
</evidence>
<evidence type="ECO:0000313" key="6">
    <source>
        <dbReference type="Proteomes" id="UP000736583"/>
    </source>
</evidence>
<evidence type="ECO:0000256" key="2">
    <source>
        <dbReference type="ARBA" id="ARBA00022741"/>
    </source>
</evidence>
<name>A0ABS6F3F4_9CLOT</name>
<protein>
    <recommendedName>
        <fullName evidence="4">Formate--tetrahydrofolate ligase</fullName>
        <ecNumber evidence="4">6.3.4.3</ecNumber>
    </recommendedName>
    <alternativeName>
        <fullName evidence="4">Formyltetrahydrofolate synthetase</fullName>
        <shortName evidence="4">FHS</shortName>
        <shortName evidence="4">FTHFS</shortName>
    </alternativeName>
</protein>
<keyword evidence="1 4" id="KW-0436">Ligase</keyword>
<feature type="binding site" evidence="4">
    <location>
        <begin position="65"/>
        <end position="72"/>
    </location>
    <ligand>
        <name>ATP</name>
        <dbReference type="ChEBI" id="CHEBI:30616"/>
    </ligand>
</feature>
<dbReference type="GO" id="GO:0004329">
    <property type="term" value="F:formate-tetrahydrofolate ligase activity"/>
    <property type="evidence" value="ECO:0007669"/>
    <property type="project" value="UniProtKB-EC"/>
</dbReference>
<organism evidence="5 6">
    <name type="scientific">Clostridium simiarum</name>
    <dbReference type="NCBI Taxonomy" id="2841506"/>
    <lineage>
        <taxon>Bacteria</taxon>
        <taxon>Bacillati</taxon>
        <taxon>Bacillota</taxon>
        <taxon>Clostridia</taxon>
        <taxon>Eubacteriales</taxon>
        <taxon>Clostridiaceae</taxon>
        <taxon>Clostridium</taxon>
    </lineage>
</organism>
<dbReference type="RefSeq" id="WP_216457192.1">
    <property type="nucleotide sequence ID" value="NZ_JAHLQL010000003.1"/>
</dbReference>
<dbReference type="EC" id="6.3.4.3" evidence="4"/>
<sequence>MKTDIEIAQSSKMLPIVEVAKNIGLTEDDIELYGKYKCKLSLDILEKNRRKEDGKLVLVTAINPTPAGEGKSTVTVGLGQALCKMGKNAVIALREPSLGPVFGVKGGAAGGGYAQVVPMEDINLHFTGDMHAITSANNLLAAAIDNHIHQGNSLEIDSRRIIFKRVMDMNDRSLRSIVIGLGGKPNGFLREDGFMITVASEVMAILCLSNSLMDLKERMGNILVAYNLKGEPVYCKDLKVEGAMALLMKEAIKPNLVQTLENTPAIIHGGPFANIAHGCNSIMATKMALKLGDYVVTEAGFGADLGAEKFFDIKCRFGELKPSCVVIVATVRAIKHHGGVKKEDLGKNNVEAVAEGIKNLEKQIENIKGFGVPPVVAINRFITDSEEELKFIEDYCNKLGVKVALTEVWANGGEGGLKLGEAVLDTIQNQESNFQVLYESELTIKEKLDKITTKVYGAKGVVYTAQAEKQIKELEKFGLDKKPICIAKTQYSLSDNPQLLGRPEGFEVTVKEVRVSNGAGFIVVLTGDIMTMPGLPKVPAAEKMDILNNGEIKGLF</sequence>
<dbReference type="Proteomes" id="UP000736583">
    <property type="component" value="Unassembled WGS sequence"/>
</dbReference>
<comment type="similarity">
    <text evidence="4">Belongs to the formate--tetrahydrofolate ligase family.</text>
</comment>
<dbReference type="PROSITE" id="PS00721">
    <property type="entry name" value="FTHFS_1"/>
    <property type="match status" value="1"/>
</dbReference>
<evidence type="ECO:0000256" key="4">
    <source>
        <dbReference type="HAMAP-Rule" id="MF_01543"/>
    </source>
</evidence>
<keyword evidence="4" id="KW-0554">One-carbon metabolism</keyword>
<reference evidence="5 6" key="1">
    <citation type="submission" date="2021-06" db="EMBL/GenBank/DDBJ databases">
        <authorList>
            <person name="Sun Q."/>
            <person name="Li D."/>
        </authorList>
    </citation>
    <scope>NUCLEOTIDE SEQUENCE [LARGE SCALE GENOMIC DNA]</scope>
    <source>
        <strain evidence="5 6">MSJ-4</strain>
    </source>
</reference>
<evidence type="ECO:0000256" key="1">
    <source>
        <dbReference type="ARBA" id="ARBA00022598"/>
    </source>
</evidence>
<dbReference type="NCBIfam" id="NF010030">
    <property type="entry name" value="PRK13505.1"/>
    <property type="match status" value="1"/>
</dbReference>
<dbReference type="CDD" id="cd00477">
    <property type="entry name" value="FTHFS"/>
    <property type="match status" value="1"/>
</dbReference>
<keyword evidence="3 4" id="KW-0067">ATP-binding</keyword>
<dbReference type="HAMAP" id="MF_01543">
    <property type="entry name" value="FTHFS"/>
    <property type="match status" value="1"/>
</dbReference>
<proteinExistence type="inferred from homology"/>
<dbReference type="InterPro" id="IPR000559">
    <property type="entry name" value="Formate_THF_ligase"/>
</dbReference>
<dbReference type="InterPro" id="IPR020628">
    <property type="entry name" value="Formate_THF_ligase_CS"/>
</dbReference>
<comment type="pathway">
    <text evidence="4">One-carbon metabolism; tetrahydrofolate interconversion.</text>
</comment>
<comment type="catalytic activity">
    <reaction evidence="4">
        <text>(6S)-5,6,7,8-tetrahydrofolate + formate + ATP = (6R)-10-formyltetrahydrofolate + ADP + phosphate</text>
        <dbReference type="Rhea" id="RHEA:20221"/>
        <dbReference type="ChEBI" id="CHEBI:15740"/>
        <dbReference type="ChEBI" id="CHEBI:30616"/>
        <dbReference type="ChEBI" id="CHEBI:43474"/>
        <dbReference type="ChEBI" id="CHEBI:57453"/>
        <dbReference type="ChEBI" id="CHEBI:195366"/>
        <dbReference type="ChEBI" id="CHEBI:456216"/>
        <dbReference type="EC" id="6.3.4.3"/>
    </reaction>
</comment>
<dbReference type="Pfam" id="PF01268">
    <property type="entry name" value="FTHFS"/>
    <property type="match status" value="1"/>
</dbReference>
<dbReference type="PROSITE" id="PS00722">
    <property type="entry name" value="FTHFS_2"/>
    <property type="match status" value="1"/>
</dbReference>
<keyword evidence="2 4" id="KW-0547">Nucleotide-binding</keyword>
<gene>
    <name evidence="4" type="primary">fhs</name>
    <name evidence="5" type="ORF">KQI89_09950</name>
</gene>
<evidence type="ECO:0000313" key="5">
    <source>
        <dbReference type="EMBL" id="MBU5592087.1"/>
    </source>
</evidence>
<dbReference type="EMBL" id="JAHLQL010000003">
    <property type="protein sequence ID" value="MBU5592087.1"/>
    <property type="molecule type" value="Genomic_DNA"/>
</dbReference>
<accession>A0ABS6F3F4</accession>
<comment type="caution">
    <text evidence="5">The sequence shown here is derived from an EMBL/GenBank/DDBJ whole genome shotgun (WGS) entry which is preliminary data.</text>
</comment>